<feature type="transmembrane region" description="Helical" evidence="1">
    <location>
        <begin position="45"/>
        <end position="65"/>
    </location>
</feature>
<evidence type="ECO:0000256" key="1">
    <source>
        <dbReference type="SAM" id="Phobius"/>
    </source>
</evidence>
<comment type="caution">
    <text evidence="2">The sequence shown here is derived from an EMBL/GenBank/DDBJ whole genome shotgun (WGS) entry which is preliminary data.</text>
</comment>
<dbReference type="PANTHER" id="PTHR15887">
    <property type="entry name" value="TRANSMEMBRANE PROTEIN 69"/>
    <property type="match status" value="1"/>
</dbReference>
<keyword evidence="1" id="KW-0812">Transmembrane</keyword>
<feature type="transmembrane region" description="Helical" evidence="1">
    <location>
        <begin position="77"/>
        <end position="94"/>
    </location>
</feature>
<dbReference type="InterPro" id="IPR021836">
    <property type="entry name" value="DUF3429"/>
</dbReference>
<proteinExistence type="predicted"/>
<name>A0A507EKA2_9FUNG</name>
<gene>
    <name evidence="2" type="ORF">CcCBS67573_g08463</name>
</gene>
<dbReference type="OrthoDB" id="194289at2759"/>
<evidence type="ECO:0000313" key="2">
    <source>
        <dbReference type="EMBL" id="TPX64242.1"/>
    </source>
</evidence>
<dbReference type="Pfam" id="PF11911">
    <property type="entry name" value="DUF3429"/>
    <property type="match status" value="1"/>
</dbReference>
<keyword evidence="1" id="KW-1133">Transmembrane helix</keyword>
<sequence>MLKYQGLLKTSMRPMLKPCVIPMAAHARTISSSRAQQSKTPTAPLVLGAAGLLPFVGTAAVSAVMPETVFLMMEVQAVYSTTILSFMGAVHWGLAMAPGSNATAASTSNIGAPETASSNEGSLTQSEAARYALSTVPALVAFASVVTCNVPTSLFVHAVGYNALLAFDMAAGRRGLVPAWYPGLRLWLTGVVTASIASTLFIAYRRETEEESEEGSEEEER</sequence>
<accession>A0A507EKA2</accession>
<dbReference type="STRING" id="246404.A0A507EKA2"/>
<protein>
    <submittedName>
        <fullName evidence="2">Uncharacterized protein</fullName>
    </submittedName>
</protein>
<evidence type="ECO:0000313" key="3">
    <source>
        <dbReference type="Proteomes" id="UP000320333"/>
    </source>
</evidence>
<keyword evidence="3" id="KW-1185">Reference proteome</keyword>
<feature type="transmembrane region" description="Helical" evidence="1">
    <location>
        <begin position="184"/>
        <end position="204"/>
    </location>
</feature>
<dbReference type="Proteomes" id="UP000320333">
    <property type="component" value="Unassembled WGS sequence"/>
</dbReference>
<keyword evidence="1" id="KW-0472">Membrane</keyword>
<reference evidence="2 3" key="1">
    <citation type="journal article" date="2019" name="Sci. Rep.">
        <title>Comparative genomics of chytrid fungi reveal insights into the obligate biotrophic and pathogenic lifestyle of Synchytrium endobioticum.</title>
        <authorList>
            <person name="van de Vossenberg B.T.L.H."/>
            <person name="Warris S."/>
            <person name="Nguyen H.D.T."/>
            <person name="van Gent-Pelzer M.P.E."/>
            <person name="Joly D.L."/>
            <person name="van de Geest H.C."/>
            <person name="Bonants P.J.M."/>
            <person name="Smith D.S."/>
            <person name="Levesque C.A."/>
            <person name="van der Lee T.A.J."/>
        </authorList>
    </citation>
    <scope>NUCLEOTIDE SEQUENCE [LARGE SCALE GENOMIC DNA]</scope>
    <source>
        <strain evidence="2 3">CBS 675.73</strain>
    </source>
</reference>
<dbReference type="AlphaFoldDB" id="A0A507EKA2"/>
<dbReference type="PANTHER" id="PTHR15887:SF1">
    <property type="entry name" value="TRANSMEMBRANE PROTEIN 69"/>
    <property type="match status" value="1"/>
</dbReference>
<dbReference type="EMBL" id="QEAP01000557">
    <property type="protein sequence ID" value="TPX64242.1"/>
    <property type="molecule type" value="Genomic_DNA"/>
</dbReference>
<organism evidence="2 3">
    <name type="scientific">Chytriomyces confervae</name>
    <dbReference type="NCBI Taxonomy" id="246404"/>
    <lineage>
        <taxon>Eukaryota</taxon>
        <taxon>Fungi</taxon>
        <taxon>Fungi incertae sedis</taxon>
        <taxon>Chytridiomycota</taxon>
        <taxon>Chytridiomycota incertae sedis</taxon>
        <taxon>Chytridiomycetes</taxon>
        <taxon>Chytridiales</taxon>
        <taxon>Chytriomycetaceae</taxon>
        <taxon>Chytriomyces</taxon>
    </lineage>
</organism>